<dbReference type="PANTHER" id="PTHR45033">
    <property type="match status" value="1"/>
</dbReference>
<evidence type="ECO:0000259" key="1">
    <source>
        <dbReference type="Pfam" id="PF00107"/>
    </source>
</evidence>
<dbReference type="InterPro" id="IPR052711">
    <property type="entry name" value="Zinc_ADH-like"/>
</dbReference>
<dbReference type="AlphaFoldDB" id="A0A382BFQ3"/>
<evidence type="ECO:0000313" key="2">
    <source>
        <dbReference type="EMBL" id="SVB12007.1"/>
    </source>
</evidence>
<dbReference type="InterPro" id="IPR036291">
    <property type="entry name" value="NAD(P)-bd_dom_sf"/>
</dbReference>
<dbReference type="SUPFAM" id="SSF51735">
    <property type="entry name" value="NAD(P)-binding Rossmann-fold domains"/>
    <property type="match status" value="1"/>
</dbReference>
<feature type="non-terminal residue" evidence="2">
    <location>
        <position position="1"/>
    </location>
</feature>
<protein>
    <recommendedName>
        <fullName evidence="1">Alcohol dehydrogenase-like C-terminal domain-containing protein</fullName>
    </recommendedName>
</protein>
<gene>
    <name evidence="2" type="ORF">METZ01_LOCUS164861</name>
</gene>
<dbReference type="InterPro" id="IPR013149">
    <property type="entry name" value="ADH-like_C"/>
</dbReference>
<dbReference type="Pfam" id="PF00107">
    <property type="entry name" value="ADH_zinc_N"/>
    <property type="match status" value="1"/>
</dbReference>
<name>A0A382BFQ3_9ZZZZ</name>
<proteinExistence type="predicted"/>
<dbReference type="PANTHER" id="PTHR45033:SF2">
    <property type="entry name" value="ZINC-TYPE ALCOHOL DEHYDROGENASE-LIKE PROTEIN C1773.06C"/>
    <property type="match status" value="1"/>
</dbReference>
<reference evidence="2" key="1">
    <citation type="submission" date="2018-05" db="EMBL/GenBank/DDBJ databases">
        <authorList>
            <person name="Lanie J.A."/>
            <person name="Ng W.-L."/>
            <person name="Kazmierczak K.M."/>
            <person name="Andrzejewski T.M."/>
            <person name="Davidsen T.M."/>
            <person name="Wayne K.J."/>
            <person name="Tettelin H."/>
            <person name="Glass J.I."/>
            <person name="Rusch D."/>
            <person name="Podicherti R."/>
            <person name="Tsui H.-C.T."/>
            <person name="Winkler M.E."/>
        </authorList>
    </citation>
    <scope>NUCLEOTIDE SEQUENCE</scope>
</reference>
<organism evidence="2">
    <name type="scientific">marine metagenome</name>
    <dbReference type="NCBI Taxonomy" id="408172"/>
    <lineage>
        <taxon>unclassified sequences</taxon>
        <taxon>metagenomes</taxon>
        <taxon>ecological metagenomes</taxon>
    </lineage>
</organism>
<accession>A0A382BFQ3</accession>
<sequence>NEKMKRAQELGADEVLNYNDLPEWGKKVRDFSGGEGVDHIVEVGGPETLPQSLRAIRPGGTISMIGVLSGSEMKAQLGLIVTRQIRLQGITVGHRDGFEAMASAINASGMKPIVDQVYPFTSLPEAMHSLSEAKHFGKICLEF</sequence>
<feature type="domain" description="Alcohol dehydrogenase-like C-terminal" evidence="1">
    <location>
        <begin position="2"/>
        <end position="105"/>
    </location>
</feature>
<dbReference type="Gene3D" id="3.90.180.10">
    <property type="entry name" value="Medium-chain alcohol dehydrogenases, catalytic domain"/>
    <property type="match status" value="1"/>
</dbReference>
<dbReference type="EMBL" id="UINC01029384">
    <property type="protein sequence ID" value="SVB12007.1"/>
    <property type="molecule type" value="Genomic_DNA"/>
</dbReference>
<dbReference type="Gene3D" id="3.40.50.720">
    <property type="entry name" value="NAD(P)-binding Rossmann-like Domain"/>
    <property type="match status" value="1"/>
</dbReference>